<dbReference type="EMBL" id="JAFIQS010000020">
    <property type="protein sequence ID" value="KAG5162243.1"/>
    <property type="molecule type" value="Genomic_DNA"/>
</dbReference>
<evidence type="ECO:0000313" key="1">
    <source>
        <dbReference type="EMBL" id="KAG5162243.1"/>
    </source>
</evidence>
<name>A0A8H8CE46_PSICU</name>
<sequence length="300" mass="33244">MSSFTMELPVVSTAVLAPAPSESVAYLERVLRVPFLKAAFGGAIGYSSVDYAYNPIDVIPRLDQGVLSFELQEARAQTQWNTLKHLCTIITCAANDHNPFELSQANNIPLTVPAGKFESIQMDPLLLPQFLIQTKVNPLLRRFASREEVAHEVQIVNDTIKAYIEWIAMAMQTSLAQGVDSHWNWGAYFGLTWGAFMEYVSGIHDVRSVKASIPPPSVIFDIGSIERTPYLVNNDHDVGEQETCTELRLHPQVSTAAKKNQFLEGRVLAAIRSTGPLEGFDENEVFIIRAVGKDLLGIEL</sequence>
<accession>A0A8H8CE46</accession>
<organism evidence="1">
    <name type="scientific">Psilocybe cubensis</name>
    <name type="common">Psychedelic mushroom</name>
    <name type="synonym">Stropharia cubensis</name>
    <dbReference type="NCBI Taxonomy" id="181762"/>
    <lineage>
        <taxon>Eukaryota</taxon>
        <taxon>Fungi</taxon>
        <taxon>Dikarya</taxon>
        <taxon>Basidiomycota</taxon>
        <taxon>Agaricomycotina</taxon>
        <taxon>Agaricomycetes</taxon>
        <taxon>Agaricomycetidae</taxon>
        <taxon>Agaricales</taxon>
        <taxon>Agaricineae</taxon>
        <taxon>Strophariaceae</taxon>
        <taxon>Psilocybe</taxon>
    </lineage>
</organism>
<gene>
    <name evidence="1" type="ORF">JR316_012906</name>
</gene>
<reference evidence="1" key="1">
    <citation type="submission" date="2021-02" db="EMBL/GenBank/DDBJ databases">
        <title>Psilocybe cubensis genome.</title>
        <authorList>
            <person name="Mckernan K.J."/>
            <person name="Crawford S."/>
            <person name="Trippe A."/>
            <person name="Kane L.T."/>
            <person name="Mclaughlin S."/>
        </authorList>
    </citation>
    <scope>NUCLEOTIDE SEQUENCE [LARGE SCALE GENOMIC DNA]</scope>
    <source>
        <strain evidence="1">MGC-MH-2018</strain>
    </source>
</reference>
<dbReference type="AlphaFoldDB" id="A0A8H8CE46"/>
<comment type="caution">
    <text evidence="1">The sequence shown here is derived from an EMBL/GenBank/DDBJ whole genome shotgun (WGS) entry which is preliminary data.</text>
</comment>
<dbReference type="OrthoDB" id="3040645at2759"/>
<protein>
    <submittedName>
        <fullName evidence="1">Uncharacterized protein</fullName>
    </submittedName>
</protein>
<proteinExistence type="predicted"/>